<dbReference type="PROSITE" id="PS51723">
    <property type="entry name" value="PEPTIDASE_M60"/>
    <property type="match status" value="1"/>
</dbReference>
<evidence type="ECO:0000259" key="2">
    <source>
        <dbReference type="PROSITE" id="PS51723"/>
    </source>
</evidence>
<dbReference type="Pfam" id="PF16403">
    <property type="entry name" value="Bact_surface_Ig-like"/>
    <property type="match status" value="1"/>
</dbReference>
<dbReference type="Gene3D" id="1.10.390.30">
    <property type="entry name" value="Peptidase M60, enhancin-like domain 3"/>
    <property type="match status" value="1"/>
</dbReference>
<feature type="domain" description="Peptidase M60" evidence="2">
    <location>
        <begin position="149"/>
        <end position="461"/>
    </location>
</feature>
<protein>
    <submittedName>
        <fullName evidence="3">M60 family metallopeptidase</fullName>
    </submittedName>
</protein>
<evidence type="ECO:0000313" key="3">
    <source>
        <dbReference type="EMBL" id="WFM82764.1"/>
    </source>
</evidence>
<evidence type="ECO:0000256" key="1">
    <source>
        <dbReference type="SAM" id="SignalP"/>
    </source>
</evidence>
<dbReference type="RefSeq" id="WP_278012190.1">
    <property type="nucleotide sequence ID" value="NZ_CP121208.1"/>
</dbReference>
<evidence type="ECO:0000313" key="4">
    <source>
        <dbReference type="Proteomes" id="UP001215216"/>
    </source>
</evidence>
<proteinExistence type="predicted"/>
<dbReference type="Gene3D" id="3.40.390.80">
    <property type="entry name" value="Peptidase M60, enhancin-like domain 2"/>
    <property type="match status" value="1"/>
</dbReference>
<accession>A0ABY8FW62</accession>
<dbReference type="InterPro" id="IPR013783">
    <property type="entry name" value="Ig-like_fold"/>
</dbReference>
<dbReference type="SMART" id="SM01276">
    <property type="entry name" value="M60-like"/>
    <property type="match status" value="1"/>
</dbReference>
<dbReference type="Gene3D" id="2.60.40.10">
    <property type="entry name" value="Immunoglobulins"/>
    <property type="match status" value="1"/>
</dbReference>
<dbReference type="InterPro" id="IPR032179">
    <property type="entry name" value="Cry22Aa_Ig-like"/>
</dbReference>
<keyword evidence="1" id="KW-0732">Signal</keyword>
<dbReference type="Proteomes" id="UP001215216">
    <property type="component" value="Chromosome"/>
</dbReference>
<dbReference type="Pfam" id="PF13402">
    <property type="entry name" value="Peptidase_M60"/>
    <property type="match status" value="1"/>
</dbReference>
<dbReference type="InterPro" id="IPR031161">
    <property type="entry name" value="Peptidase_M60_dom"/>
</dbReference>
<keyword evidence="4" id="KW-1185">Reference proteome</keyword>
<name>A0ABY8FW62_9ACTO</name>
<feature type="signal peptide" evidence="1">
    <location>
        <begin position="1"/>
        <end position="26"/>
    </location>
</feature>
<feature type="chain" id="PRO_5045662372" evidence="1">
    <location>
        <begin position="27"/>
        <end position="884"/>
    </location>
</feature>
<gene>
    <name evidence="3" type="ORF">P7079_04975</name>
</gene>
<sequence>MTKVLSFVLAFFLGFTGFVAPLAANADTPAPHYYSTKAEPMFYGAAKITLPRGFPFDPSDTRFRSFVKDFEDGDLTQKVTSSSNVNTSIAGEYALNYSVTDSHGNSAQRTVPVTVVGDPQAQVEVEWDIYARPNTWNIRSVGINRGDRSDRQHIGLYLAANDTIEARIIGQSPDLRVNFLTANKGQESTITLKKGGNWTTLKNVKNGQSYPSVPQVYSPELAKDATDISQTYRIALRYPSSAKMLNYYRAGDEEIKFRTKWKKSGAQYAVVENDYVSVLTGISAESKLTTFKRGFKTLNQFLQYYANVIEMMDSGIGLSLHPSNALDQNVRTRYTIRPVGANGWAAYYSEDHVGISNADAASFYEMNWGGLHELGHGYQGRFGQGKMFLNETSNNIFAHYIQQTPSVYFHGPYGFNMNDQDVKANKLRIDKGKNFSNYGSGAYDGASERLYAVVNLLDGFEGLKTYAKIFQWYRSEVNAGRDYDNQDVYARAIAAIYGVNVIPYLEKWGLRVSDATKSALYDRDLPLANMLGEILNGDNLAKAKSTMSSKRTWQVVKNKDLPDVASSLTVRFEIDKSQLLEGKSVSLKSGDKTVATARISGAKATFTGIPVGTYVLQLPILSDYESGYNWVDVKDTGSEVKYVYRPFSSQILPNLKLRLAGIYHTFGYQLQFARDMKSAKIAFRGSSMGNAAPAVKIFDTKGVLVDTQVVTKASDGNYYFNHSQGTKNISLQKGYRIEVSHHAPGNVTVFDENTNTVVAGLNPKTKTTTYIVEPYGLRLTSQNEDQAREMYYQKLKEPAVKTIRNYQNSVRDEILADPYKDLGTKNQVRKAFAMLRGPHQAQFADFIEKISANQQKSQDAPDQGPDLSPEVVHNRSVFYWTPIF</sequence>
<dbReference type="EMBL" id="CP121208">
    <property type="protein sequence ID" value="WFM82764.1"/>
    <property type="molecule type" value="Genomic_DNA"/>
</dbReference>
<reference evidence="3 4" key="1">
    <citation type="submission" date="2023-03" db="EMBL/GenBank/DDBJ databases">
        <title>Complete genome of Arcanobacterium canis strain DSM 25104 isolated in 2010 from a canine otitis externa in Germany.</title>
        <authorList>
            <person name="Borowiak M."/>
            <person name="Kreitlow A."/>
            <person name="Malorny B."/>
            <person name="Laemmler C."/>
            <person name="Prenger-Berninghoff E."/>
            <person name="Ploetz M."/>
            <person name="Abdulmawjood A."/>
        </authorList>
    </citation>
    <scope>NUCLEOTIDE SEQUENCE [LARGE SCALE GENOMIC DNA]</scope>
    <source>
        <strain evidence="3 4">DSM 25104</strain>
    </source>
</reference>
<organism evidence="3 4">
    <name type="scientific">Arcanobacterium canis</name>
    <dbReference type="NCBI Taxonomy" id="999183"/>
    <lineage>
        <taxon>Bacteria</taxon>
        <taxon>Bacillati</taxon>
        <taxon>Actinomycetota</taxon>
        <taxon>Actinomycetes</taxon>
        <taxon>Actinomycetales</taxon>
        <taxon>Actinomycetaceae</taxon>
        <taxon>Arcanobacterium</taxon>
    </lineage>
</organism>
<dbReference type="InterPro" id="IPR042279">
    <property type="entry name" value="Pep_M60_3"/>
</dbReference>